<gene>
    <name evidence="2" type="ORF">NT6N_36720</name>
</gene>
<organism evidence="2">
    <name type="scientific">Oceaniferula spumae</name>
    <dbReference type="NCBI Taxonomy" id="2979115"/>
    <lineage>
        <taxon>Bacteria</taxon>
        <taxon>Pseudomonadati</taxon>
        <taxon>Verrucomicrobiota</taxon>
        <taxon>Verrucomicrobiia</taxon>
        <taxon>Verrucomicrobiales</taxon>
        <taxon>Verrucomicrobiaceae</taxon>
        <taxon>Oceaniferula</taxon>
    </lineage>
</organism>
<dbReference type="KEGG" id="osu:NT6N_36720"/>
<evidence type="ECO:0000313" key="2">
    <source>
        <dbReference type="EMBL" id="BDS08632.1"/>
    </source>
</evidence>
<keyword evidence="1" id="KW-0472">Membrane</keyword>
<feature type="transmembrane region" description="Helical" evidence="1">
    <location>
        <begin position="12"/>
        <end position="36"/>
    </location>
</feature>
<dbReference type="AlphaFoldDB" id="A0AAT9FR52"/>
<protein>
    <submittedName>
        <fullName evidence="2">Uncharacterized protein</fullName>
    </submittedName>
</protein>
<evidence type="ECO:0000256" key="1">
    <source>
        <dbReference type="SAM" id="Phobius"/>
    </source>
</evidence>
<dbReference type="PROSITE" id="PS51257">
    <property type="entry name" value="PROKAR_LIPOPROTEIN"/>
    <property type="match status" value="1"/>
</dbReference>
<dbReference type="EMBL" id="AP026866">
    <property type="protein sequence ID" value="BDS08632.1"/>
    <property type="molecule type" value="Genomic_DNA"/>
</dbReference>
<keyword evidence="1" id="KW-1133">Transmembrane helix</keyword>
<proteinExistence type="predicted"/>
<sequence length="255" mass="28880">MESMANRRPPWFWWLLILILASCFTILTWSLCISIFNHPEVPRNYEILRKLGRLPEHKAYTSQTAPEHPAGSASVLRKSYLEFTDEELATLNNSLLHSYLTNFRENTFCQYLEGHYKVVSARKLTKDDIISQGFAVQLRAYTQPDEYTELSPYPVVAEIIFPTPYADSYKGYHKGDMLELGITPHFASLLHVGKVVKEDDDTIVVVTAVSLASKLRPPHEGPFDLVPPMDLKLDAEFPLFSVEAATSRDTDASGK</sequence>
<keyword evidence="1" id="KW-0812">Transmembrane</keyword>
<reference evidence="2" key="1">
    <citation type="submission" date="2024-07" db="EMBL/GenBank/DDBJ databases">
        <title>Complete genome sequence of Verrucomicrobiaceae bacterium NT6N.</title>
        <authorList>
            <person name="Huang C."/>
            <person name="Takami H."/>
            <person name="Hamasaki K."/>
        </authorList>
    </citation>
    <scope>NUCLEOTIDE SEQUENCE</scope>
    <source>
        <strain evidence="2">NT6N</strain>
    </source>
</reference>
<name>A0AAT9FR52_9BACT</name>
<accession>A0AAT9FR52</accession>